<keyword evidence="2" id="KW-1185">Reference proteome</keyword>
<dbReference type="Proteomes" id="UP000266861">
    <property type="component" value="Unassembled WGS sequence"/>
</dbReference>
<name>A0A397GJV1_9GLOM</name>
<sequence>MSKLYLYYVTNAQTKLKHIYHDEINENQIKNIIHSIQYNENKELDKIKEIEDEEINEINESNELNDSINNNLVNFNNYFNFSNQEFCRTMEMNILIVVE</sequence>
<comment type="caution">
    <text evidence="1">The sequence shown here is derived from an EMBL/GenBank/DDBJ whole genome shotgun (WGS) entry which is preliminary data.</text>
</comment>
<gene>
    <name evidence="1" type="ORF">Glove_508g24</name>
</gene>
<protein>
    <submittedName>
        <fullName evidence="1">Uncharacterized protein</fullName>
    </submittedName>
</protein>
<dbReference type="OrthoDB" id="2439704at2759"/>
<evidence type="ECO:0000313" key="1">
    <source>
        <dbReference type="EMBL" id="RHZ50008.1"/>
    </source>
</evidence>
<organism evidence="1 2">
    <name type="scientific">Diversispora epigaea</name>
    <dbReference type="NCBI Taxonomy" id="1348612"/>
    <lineage>
        <taxon>Eukaryota</taxon>
        <taxon>Fungi</taxon>
        <taxon>Fungi incertae sedis</taxon>
        <taxon>Mucoromycota</taxon>
        <taxon>Glomeromycotina</taxon>
        <taxon>Glomeromycetes</taxon>
        <taxon>Diversisporales</taxon>
        <taxon>Diversisporaceae</taxon>
        <taxon>Diversispora</taxon>
    </lineage>
</organism>
<dbReference type="AlphaFoldDB" id="A0A397GJV1"/>
<proteinExistence type="predicted"/>
<reference evidence="1 2" key="1">
    <citation type="submission" date="2018-08" db="EMBL/GenBank/DDBJ databases">
        <title>Genome and evolution of the arbuscular mycorrhizal fungus Diversispora epigaea (formerly Glomus versiforme) and its bacterial endosymbionts.</title>
        <authorList>
            <person name="Sun X."/>
            <person name="Fei Z."/>
            <person name="Harrison M."/>
        </authorList>
    </citation>
    <scope>NUCLEOTIDE SEQUENCE [LARGE SCALE GENOMIC DNA]</scope>
    <source>
        <strain evidence="1 2">IT104</strain>
    </source>
</reference>
<evidence type="ECO:0000313" key="2">
    <source>
        <dbReference type="Proteomes" id="UP000266861"/>
    </source>
</evidence>
<accession>A0A397GJV1</accession>
<dbReference type="EMBL" id="PQFF01000440">
    <property type="protein sequence ID" value="RHZ50008.1"/>
    <property type="molecule type" value="Genomic_DNA"/>
</dbReference>